<gene>
    <name evidence="2" type="ORF">ceV_485</name>
</gene>
<keyword evidence="1" id="KW-0175">Coiled coil</keyword>
<keyword evidence="3" id="KW-1185">Reference proteome</keyword>
<name>A0A0N9QRA7_9VIRU</name>
<protein>
    <submittedName>
        <fullName evidence="2">Uncharacterized protein</fullName>
    </submittedName>
</protein>
<evidence type="ECO:0000313" key="2">
    <source>
        <dbReference type="EMBL" id="ALH23391.1"/>
    </source>
</evidence>
<reference evidence="2 3" key="1">
    <citation type="journal article" date="2015" name="Genome Announc.">
        <title>The 474-Kilobase-Pair Complete Genome Sequence of CeV-01B, a Virus Infecting Haptolina (Chrysochromulina) ericina (Prymnesiophyceae).</title>
        <authorList>
            <person name="Gallot-Lavallee L."/>
            <person name="Pagarete A."/>
            <person name="Legendre M."/>
            <person name="Santini S."/>
            <person name="Sandaa R.A."/>
            <person name="Himmelbauer H."/>
            <person name="Ogata H."/>
            <person name="Bratbak G."/>
            <person name="Claverie J.M."/>
        </authorList>
    </citation>
    <scope>NUCLEOTIDE SEQUENCE [LARGE SCALE GENOMIC DNA]</scope>
    <source>
        <strain evidence="2">CeV-01B</strain>
    </source>
</reference>
<dbReference type="Proteomes" id="UP000203826">
    <property type="component" value="Segment"/>
</dbReference>
<dbReference type="EMBL" id="KT820662">
    <property type="protein sequence ID" value="ALH23391.1"/>
    <property type="molecule type" value="Genomic_DNA"/>
</dbReference>
<dbReference type="KEGG" id="vg:26049352"/>
<proteinExistence type="predicted"/>
<organism evidence="2 3">
    <name type="scientific">Chrysochromulina ericina virus CeV-01B</name>
    <dbReference type="NCBI Taxonomy" id="3070830"/>
    <lineage>
        <taxon>Viruses</taxon>
        <taxon>Varidnaviria</taxon>
        <taxon>Bamfordvirae</taxon>
        <taxon>Nucleocytoviricota</taxon>
        <taxon>Megaviricetes</taxon>
        <taxon>Imitervirales</taxon>
        <taxon>Mesomimiviridae</taxon>
        <taxon>Tethysvirus</taxon>
        <taxon>Tethysvirus raunefjordenense</taxon>
    </lineage>
</organism>
<sequence length="243" mass="29227">MALNLQYVCKNCNKGYQRYGYYAKHIVKCQPVNVTLNNPVNIDSIKTPSQCQQMLEYCLSRMDEFQHKIKEMEKEKQIDKKKIDILSWLNKNYKPETCYKDYIDNITLDVKYIQSLKENSLVSVIDEIFNNYFIKTSNSCCIKAFNVKQNKIYVYIENSWKELSQNNIKYLISKLVKSFREILQIWYENNRAMIEYNLSDTYVKLIKQINSIDINNQNFINKIYKQLYEYLKIDIQIIEYVFT</sequence>
<feature type="coiled-coil region" evidence="1">
    <location>
        <begin position="55"/>
        <end position="82"/>
    </location>
</feature>
<evidence type="ECO:0000256" key="1">
    <source>
        <dbReference type="SAM" id="Coils"/>
    </source>
</evidence>
<accession>A0A0N9QRA7</accession>
<evidence type="ECO:0000313" key="3">
    <source>
        <dbReference type="Proteomes" id="UP000203826"/>
    </source>
</evidence>